<dbReference type="Pfam" id="PF00201">
    <property type="entry name" value="UDPGT"/>
    <property type="match status" value="1"/>
</dbReference>
<evidence type="ECO:0000313" key="4">
    <source>
        <dbReference type="Proteomes" id="UP001318860"/>
    </source>
</evidence>
<organism evidence="3 4">
    <name type="scientific">Rehmannia glutinosa</name>
    <name type="common">Chinese foxglove</name>
    <dbReference type="NCBI Taxonomy" id="99300"/>
    <lineage>
        <taxon>Eukaryota</taxon>
        <taxon>Viridiplantae</taxon>
        <taxon>Streptophyta</taxon>
        <taxon>Embryophyta</taxon>
        <taxon>Tracheophyta</taxon>
        <taxon>Spermatophyta</taxon>
        <taxon>Magnoliopsida</taxon>
        <taxon>eudicotyledons</taxon>
        <taxon>Gunneridae</taxon>
        <taxon>Pentapetalae</taxon>
        <taxon>asterids</taxon>
        <taxon>lamiids</taxon>
        <taxon>Lamiales</taxon>
        <taxon>Orobanchaceae</taxon>
        <taxon>Rehmannieae</taxon>
        <taxon>Rehmannia</taxon>
    </lineage>
</organism>
<name>A0ABR0V733_REHGL</name>
<dbReference type="Proteomes" id="UP001318860">
    <property type="component" value="Unassembled WGS sequence"/>
</dbReference>
<dbReference type="PANTHER" id="PTHR48046:SF4">
    <property type="entry name" value="GLYCOSYLTRANSFERASE"/>
    <property type="match status" value="1"/>
</dbReference>
<sequence length="472" mass="53183">MKSHIAVLPSSGMGHIFPLFQLAKKLVLHHDVHVSFLVITTEASAAQNQFLQSSAAVLPDLTIINLPPADVSNFITGDMRLATQLSIITRESLKPLNHILMELNPMSLVIDIFTTDAIDVCKELSIPVYSFFTASTVLLPFSLYLPMLDRKVEGEFVDLPALVEIPGCRSMRTEDLLDQVKDRKNDDYKWFLLHVSRLPNTSGIFLNAWEDLDPVRLKALNENPFFKNIPTPSIYPVGPLVKETETLTEKDAQIISWLNTQPRESVLYVSLGSGGTLSSKQIIELAHGLEMSQQRFILVARKPTDHEYLRCVFSVGKDRENDPSAYFPDGFLDRTRGVGLVVPTWPRRWRCSATRRRERFYRTLWVEFDAESLVHGVPMIALPLYAEQRMNATMLVEEVGVAVKVAAEIGEEVVGREEIERAVRVVMEGEQGKVIRRRAGELKESAERALEDGGSSYRSLCSFLDDLRIQGM</sequence>
<dbReference type="InterPro" id="IPR002213">
    <property type="entry name" value="UDP_glucos_trans"/>
</dbReference>
<protein>
    <submittedName>
        <fullName evidence="3">Uncharacterized protein</fullName>
    </submittedName>
</protein>
<evidence type="ECO:0000256" key="2">
    <source>
        <dbReference type="ARBA" id="ARBA00022679"/>
    </source>
</evidence>
<gene>
    <name evidence="3" type="ORF">DH2020_035285</name>
</gene>
<evidence type="ECO:0000256" key="1">
    <source>
        <dbReference type="ARBA" id="ARBA00022676"/>
    </source>
</evidence>
<proteinExistence type="predicted"/>
<dbReference type="PANTHER" id="PTHR48046">
    <property type="entry name" value="UDP-GLYCOSYLTRANSFERASE 72E1"/>
    <property type="match status" value="1"/>
</dbReference>
<dbReference type="CDD" id="cd03784">
    <property type="entry name" value="GT1_Gtf-like"/>
    <property type="match status" value="1"/>
</dbReference>
<dbReference type="Gene3D" id="3.40.50.2000">
    <property type="entry name" value="Glycogen Phosphorylase B"/>
    <property type="match status" value="3"/>
</dbReference>
<keyword evidence="2" id="KW-0808">Transferase</keyword>
<evidence type="ECO:0000313" key="3">
    <source>
        <dbReference type="EMBL" id="KAK6130970.1"/>
    </source>
</evidence>
<dbReference type="SUPFAM" id="SSF53756">
    <property type="entry name" value="UDP-Glycosyltransferase/glycogen phosphorylase"/>
    <property type="match status" value="2"/>
</dbReference>
<accession>A0ABR0V733</accession>
<dbReference type="EMBL" id="JABTTQ020001509">
    <property type="protein sequence ID" value="KAK6130970.1"/>
    <property type="molecule type" value="Genomic_DNA"/>
</dbReference>
<comment type="caution">
    <text evidence="3">The sequence shown here is derived from an EMBL/GenBank/DDBJ whole genome shotgun (WGS) entry which is preliminary data.</text>
</comment>
<keyword evidence="1" id="KW-0328">Glycosyltransferase</keyword>
<keyword evidence="4" id="KW-1185">Reference proteome</keyword>
<reference evidence="3 4" key="1">
    <citation type="journal article" date="2021" name="Comput. Struct. Biotechnol. J.">
        <title>De novo genome assembly of the potent medicinal plant Rehmannia glutinosa using nanopore technology.</title>
        <authorList>
            <person name="Ma L."/>
            <person name="Dong C."/>
            <person name="Song C."/>
            <person name="Wang X."/>
            <person name="Zheng X."/>
            <person name="Niu Y."/>
            <person name="Chen S."/>
            <person name="Feng W."/>
        </authorList>
    </citation>
    <scope>NUCLEOTIDE SEQUENCE [LARGE SCALE GENOMIC DNA]</scope>
    <source>
        <strain evidence="3">DH-2019</strain>
    </source>
</reference>